<organism evidence="3 4">
    <name type="scientific">Rehmannia glutinosa</name>
    <name type="common">Chinese foxglove</name>
    <dbReference type="NCBI Taxonomy" id="99300"/>
    <lineage>
        <taxon>Eukaryota</taxon>
        <taxon>Viridiplantae</taxon>
        <taxon>Streptophyta</taxon>
        <taxon>Embryophyta</taxon>
        <taxon>Tracheophyta</taxon>
        <taxon>Spermatophyta</taxon>
        <taxon>Magnoliopsida</taxon>
        <taxon>eudicotyledons</taxon>
        <taxon>Gunneridae</taxon>
        <taxon>Pentapetalae</taxon>
        <taxon>asterids</taxon>
        <taxon>lamiids</taxon>
        <taxon>Lamiales</taxon>
        <taxon>Orobanchaceae</taxon>
        <taxon>Rehmannieae</taxon>
        <taxon>Rehmannia</taxon>
    </lineage>
</organism>
<accession>A0ABR0XEW1</accession>
<feature type="compositionally biased region" description="Basic and acidic residues" evidence="1">
    <location>
        <begin position="1"/>
        <end position="13"/>
    </location>
</feature>
<dbReference type="Pfam" id="PF05678">
    <property type="entry name" value="VQ"/>
    <property type="match status" value="1"/>
</dbReference>
<proteinExistence type="predicted"/>
<feature type="compositionally biased region" description="Basic and acidic residues" evidence="1">
    <location>
        <begin position="95"/>
        <end position="127"/>
    </location>
</feature>
<evidence type="ECO:0000313" key="4">
    <source>
        <dbReference type="Proteomes" id="UP001318860"/>
    </source>
</evidence>
<dbReference type="InterPro" id="IPR039607">
    <property type="entry name" value="VQ_8/17/18/20/21/25"/>
</dbReference>
<protein>
    <recommendedName>
        <fullName evidence="2">VQ domain-containing protein</fullName>
    </recommendedName>
</protein>
<feature type="domain" description="VQ" evidence="2">
    <location>
        <begin position="70"/>
        <end position="94"/>
    </location>
</feature>
<comment type="caution">
    <text evidence="3">The sequence shown here is derived from an EMBL/GenBank/DDBJ whole genome shotgun (WGS) entry which is preliminary data.</text>
</comment>
<reference evidence="3 4" key="1">
    <citation type="journal article" date="2021" name="Comput. Struct. Biotechnol. J.">
        <title>De novo genome assembly of the potent medicinal plant Rehmannia glutinosa using nanopore technology.</title>
        <authorList>
            <person name="Ma L."/>
            <person name="Dong C."/>
            <person name="Song C."/>
            <person name="Wang X."/>
            <person name="Zheng X."/>
            <person name="Niu Y."/>
            <person name="Chen S."/>
            <person name="Feng W."/>
        </authorList>
    </citation>
    <scope>NUCLEOTIDE SEQUENCE [LARGE SCALE GENOMIC DNA]</scope>
    <source>
        <strain evidence="3">DH-2019</strain>
    </source>
</reference>
<evidence type="ECO:0000256" key="1">
    <source>
        <dbReference type="SAM" id="MobiDB-lite"/>
    </source>
</evidence>
<sequence length="198" mass="22090">MSRSKFNDSDVTKGVRINGPRPSPSPLRINKDSHAIHKSSHHQPVFENSGAKHHHQSGTAKRQPVIIYMHSPKVIRASRHEFMALVQTLTGLSPSDRKENEKTVKSESETSTKDEGLNSNSHEDKQHLGLINNNKVGYDENDLSSICQVSNNNPYLIDDPFFTPSSIDPFFCSSNSMFQSSSSISPSFMDCIKGFPDF</sequence>
<gene>
    <name evidence="3" type="ORF">DH2020_011936</name>
</gene>
<dbReference type="EMBL" id="JABTTQ020000005">
    <property type="protein sequence ID" value="KAK6157688.1"/>
    <property type="molecule type" value="Genomic_DNA"/>
</dbReference>
<dbReference type="InterPro" id="IPR008889">
    <property type="entry name" value="VQ"/>
</dbReference>
<dbReference type="PANTHER" id="PTHR33143">
    <property type="entry name" value="F16F4.1 PROTEIN-RELATED"/>
    <property type="match status" value="1"/>
</dbReference>
<feature type="region of interest" description="Disordered" evidence="1">
    <location>
        <begin position="93"/>
        <end position="127"/>
    </location>
</feature>
<feature type="region of interest" description="Disordered" evidence="1">
    <location>
        <begin position="1"/>
        <end position="64"/>
    </location>
</feature>
<evidence type="ECO:0000259" key="2">
    <source>
        <dbReference type="Pfam" id="PF05678"/>
    </source>
</evidence>
<dbReference type="PANTHER" id="PTHR33143:SF76">
    <property type="entry name" value="VQ MOTIF-CONTAINING PROTEIN 8, CHLOROPLASTIC"/>
    <property type="match status" value="1"/>
</dbReference>
<dbReference type="Proteomes" id="UP001318860">
    <property type="component" value="Unassembled WGS sequence"/>
</dbReference>
<evidence type="ECO:0000313" key="3">
    <source>
        <dbReference type="EMBL" id="KAK6157688.1"/>
    </source>
</evidence>
<name>A0ABR0XEW1_REHGL</name>
<keyword evidence="4" id="KW-1185">Reference proteome</keyword>